<keyword evidence="5 6" id="KW-0687">Ribonucleoprotein</keyword>
<evidence type="ECO:0000256" key="2">
    <source>
        <dbReference type="ARBA" id="ARBA00022730"/>
    </source>
</evidence>
<dbReference type="SUPFAM" id="SSF56053">
    <property type="entry name" value="Ribosomal protein L6"/>
    <property type="match status" value="2"/>
</dbReference>
<dbReference type="GO" id="GO:0022625">
    <property type="term" value="C:cytosolic large ribosomal subunit"/>
    <property type="evidence" value="ECO:0007669"/>
    <property type="project" value="UniProtKB-UniRule"/>
</dbReference>
<dbReference type="KEGG" id="ftj:FTUN_5107"/>
<dbReference type="AlphaFoldDB" id="A0A6M5YWE9"/>
<sequence>MSRIGKQPIAIPAGVKIAVAGGKVKVEGPKGKLEITYHPNMKVESDGKALKVTRPDDDRQNRALHGLTRALINNMVIGVTKGYEKKLKVEGVGFQAAAKGKGVELTVGFANRIVHNPPDGITVAVPDPTTIVVSGADKQAVGQFAAEIRASRKPEPYKGKGVRYENEVVRRKEGKSFAAGK</sequence>
<name>A0A6M5YWE9_9BACT</name>
<dbReference type="NCBIfam" id="TIGR03654">
    <property type="entry name" value="L6_bact"/>
    <property type="match status" value="1"/>
</dbReference>
<protein>
    <recommendedName>
        <fullName evidence="6">Large ribosomal subunit protein uL6</fullName>
    </recommendedName>
</protein>
<dbReference type="EMBL" id="CP053452">
    <property type="protein sequence ID" value="QJW97533.1"/>
    <property type="molecule type" value="Genomic_DNA"/>
</dbReference>
<dbReference type="PRINTS" id="PR00059">
    <property type="entry name" value="RIBOSOMALL6"/>
</dbReference>
<dbReference type="InterPro" id="IPR000702">
    <property type="entry name" value="Ribosomal_uL6-like"/>
</dbReference>
<dbReference type="PIRSF" id="PIRSF002162">
    <property type="entry name" value="Ribosomal_L6"/>
    <property type="match status" value="1"/>
</dbReference>
<evidence type="ECO:0000313" key="11">
    <source>
        <dbReference type="Proteomes" id="UP000503447"/>
    </source>
</evidence>
<evidence type="ECO:0000256" key="6">
    <source>
        <dbReference type="HAMAP-Rule" id="MF_01365"/>
    </source>
</evidence>
<evidence type="ECO:0000256" key="7">
    <source>
        <dbReference type="RuleBase" id="RU003869"/>
    </source>
</evidence>
<dbReference type="InterPro" id="IPR036789">
    <property type="entry name" value="Ribosomal_uL6-like_a/b-dom_sf"/>
</dbReference>
<evidence type="ECO:0000256" key="3">
    <source>
        <dbReference type="ARBA" id="ARBA00022884"/>
    </source>
</evidence>
<feature type="domain" description="Large ribosomal subunit protein uL6 alpha-beta" evidence="9">
    <location>
        <begin position="11"/>
        <end position="82"/>
    </location>
</feature>
<evidence type="ECO:0000256" key="8">
    <source>
        <dbReference type="RuleBase" id="RU003870"/>
    </source>
</evidence>
<comment type="similarity">
    <text evidence="1 6 7">Belongs to the universal ribosomal protein uL6 family.</text>
</comment>
<dbReference type="GO" id="GO:0002181">
    <property type="term" value="P:cytoplasmic translation"/>
    <property type="evidence" value="ECO:0007669"/>
    <property type="project" value="TreeGrafter"/>
</dbReference>
<dbReference type="InterPro" id="IPR019906">
    <property type="entry name" value="Ribosomal_uL6_bac-type"/>
</dbReference>
<dbReference type="GO" id="GO:0019843">
    <property type="term" value="F:rRNA binding"/>
    <property type="evidence" value="ECO:0007669"/>
    <property type="project" value="UniProtKB-UniRule"/>
</dbReference>
<accession>A0A6M5YWE9</accession>
<dbReference type="InterPro" id="IPR020040">
    <property type="entry name" value="Ribosomal_uL6_a/b-dom"/>
</dbReference>
<dbReference type="PANTHER" id="PTHR11655:SF14">
    <property type="entry name" value="LARGE RIBOSOMAL SUBUNIT PROTEIN UL6M"/>
    <property type="match status" value="1"/>
</dbReference>
<evidence type="ECO:0000256" key="1">
    <source>
        <dbReference type="ARBA" id="ARBA00009356"/>
    </source>
</evidence>
<comment type="subunit">
    <text evidence="6">Part of the 50S ribosomal subunit.</text>
</comment>
<keyword evidence="2 6" id="KW-0699">rRNA-binding</keyword>
<feature type="domain" description="Large ribosomal subunit protein uL6 alpha-beta" evidence="9">
    <location>
        <begin position="91"/>
        <end position="164"/>
    </location>
</feature>
<dbReference type="InterPro" id="IPR002358">
    <property type="entry name" value="Ribosomal_uL6_CS"/>
</dbReference>
<dbReference type="PROSITE" id="PS00525">
    <property type="entry name" value="RIBOSOMAL_L6_1"/>
    <property type="match status" value="1"/>
</dbReference>
<evidence type="ECO:0000313" key="10">
    <source>
        <dbReference type="EMBL" id="QJW97533.1"/>
    </source>
</evidence>
<organism evidence="10 11">
    <name type="scientific">Frigoriglobus tundricola</name>
    <dbReference type="NCBI Taxonomy" id="2774151"/>
    <lineage>
        <taxon>Bacteria</taxon>
        <taxon>Pseudomonadati</taxon>
        <taxon>Planctomycetota</taxon>
        <taxon>Planctomycetia</taxon>
        <taxon>Gemmatales</taxon>
        <taxon>Gemmataceae</taxon>
        <taxon>Frigoriglobus</taxon>
    </lineage>
</organism>
<proteinExistence type="inferred from homology"/>
<gene>
    <name evidence="6" type="primary">rplF</name>
    <name evidence="10" type="ORF">FTUN_5107</name>
</gene>
<evidence type="ECO:0000259" key="9">
    <source>
        <dbReference type="Pfam" id="PF00347"/>
    </source>
</evidence>
<dbReference type="PANTHER" id="PTHR11655">
    <property type="entry name" value="60S/50S RIBOSOMAL PROTEIN L6/L9"/>
    <property type="match status" value="1"/>
</dbReference>
<comment type="function">
    <text evidence="6 8">This protein binds to the 23S rRNA, and is important in its secondary structure. It is located near the subunit interface in the base of the L7/L12 stalk, and near the tRNA binding site of the peptidyltransferase center.</text>
</comment>
<evidence type="ECO:0000256" key="5">
    <source>
        <dbReference type="ARBA" id="ARBA00023274"/>
    </source>
</evidence>
<evidence type="ECO:0000256" key="4">
    <source>
        <dbReference type="ARBA" id="ARBA00022980"/>
    </source>
</evidence>
<dbReference type="Proteomes" id="UP000503447">
    <property type="component" value="Chromosome"/>
</dbReference>
<dbReference type="FunFam" id="3.90.930.12:FF:000001">
    <property type="entry name" value="50S ribosomal protein L6"/>
    <property type="match status" value="1"/>
</dbReference>
<keyword evidence="11" id="KW-1185">Reference proteome</keyword>
<dbReference type="HAMAP" id="MF_01365_B">
    <property type="entry name" value="Ribosomal_uL6_B"/>
    <property type="match status" value="1"/>
</dbReference>
<dbReference type="Gene3D" id="3.90.930.12">
    <property type="entry name" value="Ribosomal protein L6, alpha-beta domain"/>
    <property type="match status" value="2"/>
</dbReference>
<dbReference type="Pfam" id="PF00347">
    <property type="entry name" value="Ribosomal_L6"/>
    <property type="match status" value="2"/>
</dbReference>
<reference evidence="11" key="1">
    <citation type="submission" date="2020-05" db="EMBL/GenBank/DDBJ databases">
        <title>Frigoriglobus tundricola gen. nov., sp. nov., a psychrotolerant cellulolytic planctomycete of the family Gemmataceae with two divergent copies of 16S rRNA gene.</title>
        <authorList>
            <person name="Kulichevskaya I.S."/>
            <person name="Ivanova A.A."/>
            <person name="Naumoff D.G."/>
            <person name="Beletsky A.V."/>
            <person name="Rijpstra W.I.C."/>
            <person name="Sinninghe Damste J.S."/>
            <person name="Mardanov A.V."/>
            <person name="Ravin N.V."/>
            <person name="Dedysh S.N."/>
        </authorList>
    </citation>
    <scope>NUCLEOTIDE SEQUENCE [LARGE SCALE GENOMIC DNA]</scope>
    <source>
        <strain evidence="11">PL17</strain>
    </source>
</reference>
<dbReference type="GO" id="GO:0003735">
    <property type="term" value="F:structural constituent of ribosome"/>
    <property type="evidence" value="ECO:0007669"/>
    <property type="project" value="UniProtKB-UniRule"/>
</dbReference>
<dbReference type="FunFam" id="3.90.930.12:FF:000002">
    <property type="entry name" value="50S ribosomal protein L6"/>
    <property type="match status" value="1"/>
</dbReference>
<dbReference type="RefSeq" id="WP_171472882.1">
    <property type="nucleotide sequence ID" value="NZ_CP053452.2"/>
</dbReference>
<keyword evidence="3 6" id="KW-0694">RNA-binding</keyword>
<keyword evidence="4 6" id="KW-0689">Ribosomal protein</keyword>